<proteinExistence type="inferred from homology"/>
<reference evidence="5" key="1">
    <citation type="journal article" date="2019" name="Int. J. Syst. Evol. Microbiol.">
        <title>The Global Catalogue of Microorganisms (GCM) 10K type strain sequencing project: providing services to taxonomists for standard genome sequencing and annotation.</title>
        <authorList>
            <consortium name="The Broad Institute Genomics Platform"/>
            <consortium name="The Broad Institute Genome Sequencing Center for Infectious Disease"/>
            <person name="Wu L."/>
            <person name="Ma J."/>
        </authorList>
    </citation>
    <scope>NUCLEOTIDE SEQUENCE [LARGE SCALE GENOMIC DNA]</scope>
    <source>
        <strain evidence="5">CGMCC 1.6784</strain>
    </source>
</reference>
<comment type="similarity">
    <text evidence="1 2">Belongs to the Dps family.</text>
</comment>
<gene>
    <name evidence="4" type="ORF">GCM10011349_36660</name>
</gene>
<dbReference type="InterPro" id="IPR008331">
    <property type="entry name" value="Ferritin_DPS_dom"/>
</dbReference>
<evidence type="ECO:0000259" key="3">
    <source>
        <dbReference type="Pfam" id="PF00210"/>
    </source>
</evidence>
<protein>
    <submittedName>
        <fullName evidence="4">DNA starvation/stationary phase protection protein</fullName>
    </submittedName>
</protein>
<dbReference type="PRINTS" id="PR01346">
    <property type="entry name" value="HELNAPAPROT"/>
</dbReference>
<dbReference type="InterPro" id="IPR002177">
    <property type="entry name" value="DPS_DNA-bd"/>
</dbReference>
<dbReference type="InterPro" id="IPR023188">
    <property type="entry name" value="DPS_DNA-bd_CS"/>
</dbReference>
<evidence type="ECO:0000313" key="4">
    <source>
        <dbReference type="EMBL" id="GGN57761.1"/>
    </source>
</evidence>
<dbReference type="EMBL" id="BMLK01000020">
    <property type="protein sequence ID" value="GGN57761.1"/>
    <property type="molecule type" value="Genomic_DNA"/>
</dbReference>
<dbReference type="SUPFAM" id="SSF47240">
    <property type="entry name" value="Ferritin-like"/>
    <property type="match status" value="1"/>
</dbReference>
<dbReference type="CDD" id="cd01043">
    <property type="entry name" value="DPS"/>
    <property type="match status" value="1"/>
</dbReference>
<dbReference type="Pfam" id="PF00210">
    <property type="entry name" value="Ferritin"/>
    <property type="match status" value="1"/>
</dbReference>
<dbReference type="PANTHER" id="PTHR42932:SF3">
    <property type="entry name" value="DNA PROTECTION DURING STARVATION PROTEIN"/>
    <property type="match status" value="1"/>
</dbReference>
<dbReference type="PANTHER" id="PTHR42932">
    <property type="entry name" value="GENERAL STRESS PROTEIN 20U"/>
    <property type="match status" value="1"/>
</dbReference>
<dbReference type="Proteomes" id="UP000605099">
    <property type="component" value="Unassembled WGS sequence"/>
</dbReference>
<dbReference type="PIRSF" id="PIRSF005900">
    <property type="entry name" value="Dps"/>
    <property type="match status" value="1"/>
</dbReference>
<sequence>MYNFAHNATLREREMTSKDNSKAALIDSLNGLLADTLALYVKTKNFHWHVRGPQFRSLHLLFDEQAAEIFALTDMIAERVRKLGGTTLTSIGSIAAKTTIKNQDDTGLDAMAMVKELFEDNTAYVGTLKAAKELAGEAGDNATDGLLDDWTDQAEERAWFLREILA</sequence>
<keyword evidence="5" id="KW-1185">Reference proteome</keyword>
<evidence type="ECO:0000256" key="1">
    <source>
        <dbReference type="ARBA" id="ARBA00009497"/>
    </source>
</evidence>
<dbReference type="PROSITE" id="PS00818">
    <property type="entry name" value="DPS_1"/>
    <property type="match status" value="1"/>
</dbReference>
<accession>A0ABQ2JXG5</accession>
<dbReference type="InterPro" id="IPR009078">
    <property type="entry name" value="Ferritin-like_SF"/>
</dbReference>
<evidence type="ECO:0000256" key="2">
    <source>
        <dbReference type="RuleBase" id="RU003875"/>
    </source>
</evidence>
<comment type="caution">
    <text evidence="4">The sequence shown here is derived from an EMBL/GenBank/DDBJ whole genome shotgun (WGS) entry which is preliminary data.</text>
</comment>
<feature type="domain" description="Ferritin/DPS" evidence="3">
    <location>
        <begin position="26"/>
        <end position="165"/>
    </location>
</feature>
<dbReference type="InterPro" id="IPR012347">
    <property type="entry name" value="Ferritin-like"/>
</dbReference>
<dbReference type="Gene3D" id="1.20.1260.10">
    <property type="match status" value="1"/>
</dbReference>
<organism evidence="4 5">
    <name type="scientific">Novosphingobium indicum</name>
    <dbReference type="NCBI Taxonomy" id="462949"/>
    <lineage>
        <taxon>Bacteria</taxon>
        <taxon>Pseudomonadati</taxon>
        <taxon>Pseudomonadota</taxon>
        <taxon>Alphaproteobacteria</taxon>
        <taxon>Sphingomonadales</taxon>
        <taxon>Sphingomonadaceae</taxon>
        <taxon>Novosphingobium</taxon>
    </lineage>
</organism>
<evidence type="ECO:0000313" key="5">
    <source>
        <dbReference type="Proteomes" id="UP000605099"/>
    </source>
</evidence>
<name>A0ABQ2JXG5_9SPHN</name>